<accession>A0A814ABR8</accession>
<evidence type="ECO:0000313" key="1">
    <source>
        <dbReference type="EMBL" id="CAF0911931.1"/>
    </source>
</evidence>
<keyword evidence="2" id="KW-1185">Reference proteome</keyword>
<organism evidence="1 2">
    <name type="scientific">Brachionus calyciflorus</name>
    <dbReference type="NCBI Taxonomy" id="104777"/>
    <lineage>
        <taxon>Eukaryota</taxon>
        <taxon>Metazoa</taxon>
        <taxon>Spiralia</taxon>
        <taxon>Gnathifera</taxon>
        <taxon>Rotifera</taxon>
        <taxon>Eurotatoria</taxon>
        <taxon>Monogononta</taxon>
        <taxon>Pseudotrocha</taxon>
        <taxon>Ploima</taxon>
        <taxon>Brachionidae</taxon>
        <taxon>Brachionus</taxon>
    </lineage>
</organism>
<reference evidence="1" key="1">
    <citation type="submission" date="2021-02" db="EMBL/GenBank/DDBJ databases">
        <authorList>
            <person name="Nowell W R."/>
        </authorList>
    </citation>
    <scope>NUCLEOTIDE SEQUENCE</scope>
    <source>
        <strain evidence="1">Ploen Becks lab</strain>
    </source>
</reference>
<sequence>MDESLDLKKNNVPFSVRTKNSESTHFAYLYDSRYSARRNYAPANLMLYSQAAYFNQLPYQSFFNSQSLNYFSNENNLENSYLTKSLPNFNSPIKNVQNEYPLKLPNTKLKKTMSILKLPSLDKSKHNSMTYGNNENLFEESIDDFESSSSQIVSMWKKTVQFAEPLEHVLKIKDRNKPKIRPRIKHDTKFDNKKEIKRKTLVISVKPVVYDPKNNQINNKK</sequence>
<dbReference type="EMBL" id="CAJNOC010002093">
    <property type="protein sequence ID" value="CAF0911931.1"/>
    <property type="molecule type" value="Genomic_DNA"/>
</dbReference>
<proteinExistence type="predicted"/>
<protein>
    <submittedName>
        <fullName evidence="1">Uncharacterized protein</fullName>
    </submittedName>
</protein>
<name>A0A814ABR8_9BILA</name>
<dbReference type="AlphaFoldDB" id="A0A814ABR8"/>
<dbReference type="Proteomes" id="UP000663879">
    <property type="component" value="Unassembled WGS sequence"/>
</dbReference>
<comment type="caution">
    <text evidence="1">The sequence shown here is derived from an EMBL/GenBank/DDBJ whole genome shotgun (WGS) entry which is preliminary data.</text>
</comment>
<gene>
    <name evidence="1" type="ORF">OXX778_LOCUS11950</name>
</gene>
<evidence type="ECO:0000313" key="2">
    <source>
        <dbReference type="Proteomes" id="UP000663879"/>
    </source>
</evidence>